<dbReference type="Pfam" id="PF06078">
    <property type="entry name" value="DUF937"/>
    <property type="match status" value="1"/>
</dbReference>
<reference evidence="1 2" key="1">
    <citation type="submission" date="2023-04" db="EMBL/GenBank/DDBJ databases">
        <title>Marinoamorphus aggregata gen. nov., sp. Nov., isolate from tissue of brittle star Ophioplocus japonicus.</title>
        <authorList>
            <person name="Kawano K."/>
            <person name="Sawayama S."/>
            <person name="Nakagawa S."/>
        </authorList>
    </citation>
    <scope>NUCLEOTIDE SEQUENCE [LARGE SCALE GENOMIC DNA]</scope>
    <source>
        <strain evidence="1 2">NKW23</strain>
    </source>
</reference>
<sequence>MSLLRLLNEAQDGRGLATLAKRFGIEETEAGELAGMLAPTIASATRKRAEAGGLDAVAGQLMGEREAGFFDDAARAAEPEGQAQGQRFLENILGSPQATQDLAAEAAGRSGVSPGIVEQFLPAIAAMLQGGMQRQMPDNTLQGMMDAIAGGGSGADKGAIGGGIGGGLMGAVMGMLTGGGKDQAEGQDVGLGPLLSMLDQDGDGSVLDDVLDGLMRR</sequence>
<protein>
    <recommendedName>
        <fullName evidence="3">DUF937 domain-containing protein</fullName>
    </recommendedName>
</protein>
<proteinExistence type="predicted"/>
<dbReference type="Proteomes" id="UP001239909">
    <property type="component" value="Unassembled WGS sequence"/>
</dbReference>
<dbReference type="RefSeq" id="WP_285672582.1">
    <property type="nucleotide sequence ID" value="NZ_BSYI01000024.1"/>
</dbReference>
<gene>
    <name evidence="1" type="ORF">LNKW23_29930</name>
</gene>
<name>A0ABQ6LKL5_9RHOB</name>
<dbReference type="EMBL" id="BSYI01000024">
    <property type="protein sequence ID" value="GMG83779.1"/>
    <property type="molecule type" value="Genomic_DNA"/>
</dbReference>
<evidence type="ECO:0008006" key="3">
    <source>
        <dbReference type="Google" id="ProtNLM"/>
    </source>
</evidence>
<organism evidence="1 2">
    <name type="scientific">Paralimibaculum aggregatum</name>
    <dbReference type="NCBI Taxonomy" id="3036245"/>
    <lineage>
        <taxon>Bacteria</taxon>
        <taxon>Pseudomonadati</taxon>
        <taxon>Pseudomonadota</taxon>
        <taxon>Alphaproteobacteria</taxon>
        <taxon>Rhodobacterales</taxon>
        <taxon>Paracoccaceae</taxon>
        <taxon>Paralimibaculum</taxon>
    </lineage>
</organism>
<evidence type="ECO:0000313" key="2">
    <source>
        <dbReference type="Proteomes" id="UP001239909"/>
    </source>
</evidence>
<comment type="caution">
    <text evidence="1">The sequence shown here is derived from an EMBL/GenBank/DDBJ whole genome shotgun (WGS) entry which is preliminary data.</text>
</comment>
<accession>A0ABQ6LKL5</accession>
<evidence type="ECO:0000313" key="1">
    <source>
        <dbReference type="EMBL" id="GMG83779.1"/>
    </source>
</evidence>
<keyword evidence="2" id="KW-1185">Reference proteome</keyword>
<dbReference type="InterPro" id="IPR009282">
    <property type="entry name" value="DUF937"/>
</dbReference>